<comment type="caution">
    <text evidence="12">The sequence shown here is derived from an EMBL/GenBank/DDBJ whole genome shotgun (WGS) entry which is preliminary data.</text>
</comment>
<keyword evidence="4" id="KW-0540">Nuclease</keyword>
<evidence type="ECO:0000256" key="7">
    <source>
        <dbReference type="ARBA" id="ARBA00022759"/>
    </source>
</evidence>
<evidence type="ECO:0000313" key="12">
    <source>
        <dbReference type="EMBL" id="MDT0691332.1"/>
    </source>
</evidence>
<keyword evidence="5" id="KW-0547">Nucleotide-binding</keyword>
<evidence type="ECO:0000259" key="11">
    <source>
        <dbReference type="Pfam" id="PF04313"/>
    </source>
</evidence>
<reference evidence="12 13" key="1">
    <citation type="submission" date="2023-09" db="EMBL/GenBank/DDBJ databases">
        <authorList>
            <person name="Rey-Velasco X."/>
        </authorList>
    </citation>
    <scope>NUCLEOTIDE SEQUENCE [LARGE SCALE GENOMIC DNA]</scope>
    <source>
        <strain evidence="12 13">F188</strain>
    </source>
</reference>
<evidence type="ECO:0000256" key="8">
    <source>
        <dbReference type="ARBA" id="ARBA00022801"/>
    </source>
</evidence>
<keyword evidence="13" id="KW-1185">Reference proteome</keyword>
<evidence type="ECO:0000256" key="6">
    <source>
        <dbReference type="ARBA" id="ARBA00022747"/>
    </source>
</evidence>
<dbReference type="EC" id="3.1.21.3" evidence="3"/>
<dbReference type="InterPro" id="IPR007409">
    <property type="entry name" value="Restrct_endonuc_type1_HsdR_N"/>
</dbReference>
<sequence>MKFTEAQLEAVFATQLEQEGYKHQLGGSISRKEDEVLIESDLREFLLARYRKNSITKNEVESIILKLKTLPASDLYESNKEFMRMLSDGFSLKREDRSQKDIWIYLIDYSKENQNTYKFVNQLEITGTQKRIPDGILYINGIPVVVFEFKTAIQENTTIHDAYIQLTVRYQRDIPELFKYNAFCVISDGVNSLYFTI</sequence>
<dbReference type="PANTHER" id="PTHR30195">
    <property type="entry name" value="TYPE I SITE-SPECIFIC DEOXYRIBONUCLEASE PROTEIN SUBUNIT M AND R"/>
    <property type="match status" value="1"/>
</dbReference>
<evidence type="ECO:0000256" key="3">
    <source>
        <dbReference type="ARBA" id="ARBA00012654"/>
    </source>
</evidence>
<name>A0ABU3E7U6_9FLAO</name>
<dbReference type="RefSeq" id="WP_311686714.1">
    <property type="nucleotide sequence ID" value="NZ_JAVRHM010000023.1"/>
</dbReference>
<dbReference type="EMBL" id="JAVRHM010000023">
    <property type="protein sequence ID" value="MDT0691332.1"/>
    <property type="molecule type" value="Genomic_DNA"/>
</dbReference>
<evidence type="ECO:0000256" key="5">
    <source>
        <dbReference type="ARBA" id="ARBA00022741"/>
    </source>
</evidence>
<keyword evidence="9" id="KW-0067">ATP-binding</keyword>
<evidence type="ECO:0000256" key="4">
    <source>
        <dbReference type="ARBA" id="ARBA00022722"/>
    </source>
</evidence>
<dbReference type="InterPro" id="IPR051268">
    <property type="entry name" value="Type-I_R_enzyme_R_subunit"/>
</dbReference>
<dbReference type="Gene3D" id="3.90.1570.50">
    <property type="match status" value="1"/>
</dbReference>
<evidence type="ECO:0000256" key="1">
    <source>
        <dbReference type="ARBA" id="ARBA00000851"/>
    </source>
</evidence>
<keyword evidence="8" id="KW-0378">Hydrolase</keyword>
<proteinExistence type="inferred from homology"/>
<dbReference type="Pfam" id="PF04313">
    <property type="entry name" value="HSDR_N"/>
    <property type="match status" value="1"/>
</dbReference>
<dbReference type="GO" id="GO:0004519">
    <property type="term" value="F:endonuclease activity"/>
    <property type="evidence" value="ECO:0007669"/>
    <property type="project" value="UniProtKB-KW"/>
</dbReference>
<evidence type="ECO:0000313" key="13">
    <source>
        <dbReference type="Proteomes" id="UP001261624"/>
    </source>
</evidence>
<organism evidence="12 13">
    <name type="scientific">Autumnicola patrickiae</name>
    <dbReference type="NCBI Taxonomy" id="3075591"/>
    <lineage>
        <taxon>Bacteria</taxon>
        <taxon>Pseudomonadati</taxon>
        <taxon>Bacteroidota</taxon>
        <taxon>Flavobacteriia</taxon>
        <taxon>Flavobacteriales</taxon>
        <taxon>Flavobacteriaceae</taxon>
        <taxon>Autumnicola</taxon>
    </lineage>
</organism>
<dbReference type="Proteomes" id="UP001261624">
    <property type="component" value="Unassembled WGS sequence"/>
</dbReference>
<keyword evidence="6" id="KW-0680">Restriction system</keyword>
<gene>
    <name evidence="12" type="ORF">RM549_16170</name>
</gene>
<dbReference type="CDD" id="cd22332">
    <property type="entry name" value="HsdR_N"/>
    <property type="match status" value="1"/>
</dbReference>
<feature type="domain" description="Restriction endonuclease type I HsdR N-terminal" evidence="11">
    <location>
        <begin position="3"/>
        <end position="196"/>
    </location>
</feature>
<comment type="similarity">
    <text evidence="2">Belongs to the HsdR family.</text>
</comment>
<comment type="catalytic activity">
    <reaction evidence="1">
        <text>Endonucleolytic cleavage of DNA to give random double-stranded fragments with terminal 5'-phosphates, ATP is simultaneously hydrolyzed.</text>
        <dbReference type="EC" id="3.1.21.3"/>
    </reaction>
</comment>
<evidence type="ECO:0000256" key="9">
    <source>
        <dbReference type="ARBA" id="ARBA00022840"/>
    </source>
</evidence>
<evidence type="ECO:0000256" key="2">
    <source>
        <dbReference type="ARBA" id="ARBA00008598"/>
    </source>
</evidence>
<protein>
    <recommendedName>
        <fullName evidence="3">type I site-specific deoxyribonuclease</fullName>
        <ecNumber evidence="3">3.1.21.3</ecNumber>
    </recommendedName>
</protein>
<accession>A0ABU3E7U6</accession>
<evidence type="ECO:0000256" key="10">
    <source>
        <dbReference type="ARBA" id="ARBA00023125"/>
    </source>
</evidence>
<dbReference type="PANTHER" id="PTHR30195:SF16">
    <property type="entry name" value="TYPE I RESTRICTION ENZYME ENDONUCLEASE SUBUNIT"/>
    <property type="match status" value="1"/>
</dbReference>
<keyword evidence="10" id="KW-0238">DNA-binding</keyword>
<keyword evidence="7 12" id="KW-0255">Endonuclease</keyword>